<evidence type="ECO:0000313" key="1">
    <source>
        <dbReference type="EMBL" id="CAG9704040.1"/>
    </source>
</evidence>
<comment type="caution">
    <text evidence="1">The sequence shown here is derived from an EMBL/GenBank/DDBJ whole genome shotgun (WGS) entry which is preliminary data.</text>
</comment>
<gene>
    <name evidence="1" type="ORF">CNEO_40939</name>
</gene>
<protein>
    <recommendedName>
        <fullName evidence="3">Peptidase M13 C-terminal domain-containing protein</fullName>
    </recommendedName>
</protein>
<dbReference type="AlphaFoldDB" id="A0AA86JD39"/>
<dbReference type="Gene3D" id="3.40.390.10">
    <property type="entry name" value="Collagenase (Catalytic Domain)"/>
    <property type="match status" value="1"/>
</dbReference>
<dbReference type="EMBL" id="CAKJVE010000004">
    <property type="protein sequence ID" value="CAG9704040.1"/>
    <property type="molecule type" value="Genomic_DNA"/>
</dbReference>
<dbReference type="Proteomes" id="UP000789738">
    <property type="component" value="Unassembled WGS sequence"/>
</dbReference>
<evidence type="ECO:0008006" key="3">
    <source>
        <dbReference type="Google" id="ProtNLM"/>
    </source>
</evidence>
<dbReference type="GO" id="GO:0008237">
    <property type="term" value="F:metallopeptidase activity"/>
    <property type="evidence" value="ECO:0007669"/>
    <property type="project" value="InterPro"/>
</dbReference>
<organism evidence="1 2">
    <name type="scientific">Clostridium neonatale</name>
    <dbReference type="NCBI Taxonomy" id="137838"/>
    <lineage>
        <taxon>Bacteria</taxon>
        <taxon>Bacillati</taxon>
        <taxon>Bacillota</taxon>
        <taxon>Clostridia</taxon>
        <taxon>Eubacteriales</taxon>
        <taxon>Clostridiaceae</taxon>
        <taxon>Clostridium</taxon>
    </lineage>
</organism>
<dbReference type="InterPro" id="IPR024079">
    <property type="entry name" value="MetalloPept_cat_dom_sf"/>
</dbReference>
<dbReference type="SUPFAM" id="SSF55486">
    <property type="entry name" value="Metalloproteases ('zincins'), catalytic domain"/>
    <property type="match status" value="1"/>
</dbReference>
<dbReference type="RefSeq" id="WP_342350273.1">
    <property type="nucleotide sequence ID" value="NZ_CAKJVE010000004.1"/>
</dbReference>
<proteinExistence type="predicted"/>
<evidence type="ECO:0000313" key="2">
    <source>
        <dbReference type="Proteomes" id="UP000789738"/>
    </source>
</evidence>
<reference evidence="1" key="1">
    <citation type="submission" date="2021-10" db="EMBL/GenBank/DDBJ databases">
        <authorList>
            <person name="Mesa V."/>
        </authorList>
    </citation>
    <scope>NUCLEOTIDE SEQUENCE</scope>
    <source>
        <strain evidence="1">CC3_PB</strain>
    </source>
</reference>
<name>A0AA86JD39_9CLOT</name>
<sequence>MQAKKKSWRNRCCNRTRINTCIDNIGSRFDESGKLKNWWSEKDYEEFQKEAKM</sequence>
<accession>A0AA86JD39</accession>